<name>A0ACC0Z916_9ROSI</name>
<proteinExistence type="predicted"/>
<evidence type="ECO:0000313" key="2">
    <source>
        <dbReference type="Proteomes" id="UP001163603"/>
    </source>
</evidence>
<dbReference type="Proteomes" id="UP001163603">
    <property type="component" value="Chromosome 3"/>
</dbReference>
<dbReference type="EMBL" id="CM047738">
    <property type="protein sequence ID" value="KAJ0046510.1"/>
    <property type="molecule type" value="Genomic_DNA"/>
</dbReference>
<protein>
    <submittedName>
        <fullName evidence="1">Uncharacterized protein</fullName>
    </submittedName>
</protein>
<gene>
    <name evidence="1" type="ORF">Pint_04225</name>
</gene>
<organism evidence="1 2">
    <name type="scientific">Pistacia integerrima</name>
    <dbReference type="NCBI Taxonomy" id="434235"/>
    <lineage>
        <taxon>Eukaryota</taxon>
        <taxon>Viridiplantae</taxon>
        <taxon>Streptophyta</taxon>
        <taxon>Embryophyta</taxon>
        <taxon>Tracheophyta</taxon>
        <taxon>Spermatophyta</taxon>
        <taxon>Magnoliopsida</taxon>
        <taxon>eudicotyledons</taxon>
        <taxon>Gunneridae</taxon>
        <taxon>Pentapetalae</taxon>
        <taxon>rosids</taxon>
        <taxon>malvids</taxon>
        <taxon>Sapindales</taxon>
        <taxon>Anacardiaceae</taxon>
        <taxon>Pistacia</taxon>
    </lineage>
</organism>
<reference evidence="2" key="1">
    <citation type="journal article" date="2023" name="G3 (Bethesda)">
        <title>Genome assembly and association tests identify interacting loci associated with vigor, precocity, and sex in interspecific pistachio rootstocks.</title>
        <authorList>
            <person name="Palmer W."/>
            <person name="Jacygrad E."/>
            <person name="Sagayaradj S."/>
            <person name="Cavanaugh K."/>
            <person name="Han R."/>
            <person name="Bertier L."/>
            <person name="Beede B."/>
            <person name="Kafkas S."/>
            <person name="Golino D."/>
            <person name="Preece J."/>
            <person name="Michelmore R."/>
        </authorList>
    </citation>
    <scope>NUCLEOTIDE SEQUENCE [LARGE SCALE GENOMIC DNA]</scope>
</reference>
<evidence type="ECO:0000313" key="1">
    <source>
        <dbReference type="EMBL" id="KAJ0046510.1"/>
    </source>
</evidence>
<keyword evidence="2" id="KW-1185">Reference proteome</keyword>
<comment type="caution">
    <text evidence="1">The sequence shown here is derived from an EMBL/GenBank/DDBJ whole genome shotgun (WGS) entry which is preliminary data.</text>
</comment>
<accession>A0ACC0Z916</accession>
<sequence>MQTPNSLISTPIFTNHNSNSHHSSTNCPTPPSNAPLWGLKRKTLAVVRVANSSSSSSNDSGVAGSRQKVLLPKPRANGEAPGPQQHRNNSGVRKFKNFMKQPVNCLACATFHPCRAVSSIHPIRLTAMSGR</sequence>